<evidence type="ECO:0000259" key="6">
    <source>
        <dbReference type="Pfam" id="PF15906"/>
    </source>
</evidence>
<dbReference type="InterPro" id="IPR013083">
    <property type="entry name" value="Znf_RING/FYVE/PHD"/>
</dbReference>
<evidence type="ECO:0000256" key="2">
    <source>
        <dbReference type="ARBA" id="ARBA00008126"/>
    </source>
</evidence>
<dbReference type="VEuPathDB" id="PlasmoDB:PGAL8A_00039600"/>
<dbReference type="Gene3D" id="3.30.40.10">
    <property type="entry name" value="Zinc/RING finger domain, C3HC4 (zinc finger)"/>
    <property type="match status" value="1"/>
</dbReference>
<evidence type="ECO:0000313" key="8">
    <source>
        <dbReference type="Proteomes" id="UP000220797"/>
    </source>
</evidence>
<feature type="coiled-coil region" evidence="5">
    <location>
        <begin position="68"/>
        <end position="138"/>
    </location>
</feature>
<evidence type="ECO:0000256" key="5">
    <source>
        <dbReference type="SAM" id="Coils"/>
    </source>
</evidence>
<dbReference type="EMBL" id="CVMV01000117">
    <property type="protein sequence ID" value="CRG97959.1"/>
    <property type="molecule type" value="Genomic_DNA"/>
</dbReference>
<comment type="subcellular location">
    <subcellularLocation>
        <location evidence="1 4">Nucleus</location>
    </subcellularLocation>
</comment>
<feature type="domain" description="Nitric oxide synthase-interacting protein zinc-finger" evidence="6">
    <location>
        <begin position="4"/>
        <end position="75"/>
    </location>
</feature>
<dbReference type="Proteomes" id="UP000220797">
    <property type="component" value="Unassembled WGS sequence"/>
</dbReference>
<gene>
    <name evidence="7" type="ORF">PGAL8A_00039600</name>
</gene>
<dbReference type="SUPFAM" id="SSF57850">
    <property type="entry name" value="RING/U-box"/>
    <property type="match status" value="1"/>
</dbReference>
<evidence type="ECO:0000313" key="7">
    <source>
        <dbReference type="EMBL" id="CRG97959.1"/>
    </source>
</evidence>
<dbReference type="InterPro" id="IPR031790">
    <property type="entry name" value="Znf-NOSIP"/>
</dbReference>
<dbReference type="AlphaFoldDB" id="A0A1J1GZQ9"/>
<dbReference type="RefSeq" id="XP_028530758.1">
    <property type="nucleotide sequence ID" value="XM_028674401.1"/>
</dbReference>
<evidence type="ECO:0000256" key="1">
    <source>
        <dbReference type="ARBA" id="ARBA00004123"/>
    </source>
</evidence>
<dbReference type="OrthoDB" id="116827at2759"/>
<dbReference type="GO" id="GO:0005634">
    <property type="term" value="C:nucleus"/>
    <property type="evidence" value="ECO:0007669"/>
    <property type="project" value="UniProtKB-SubCell"/>
</dbReference>
<dbReference type="Pfam" id="PF15906">
    <property type="entry name" value="zf-NOSIP"/>
    <property type="match status" value="1"/>
</dbReference>
<sequence length="270" mass="31901">MPRHSKNNTANPIFTYHERKKVKDVGTLKERLGKDSMRKFEQCWICLRNAEYPVSTPYGHIFCKMCIINNLLKQKKEYSRKKKEYNDYIKELKKKKKDEANYEKEKEKKKFIEDLESINNNEKDKNEEKKNLLDISNNFWLSNNSKVKKDIIQKKLKPPLKNLICPISRKPLKMNDLITINPEVPNKNESTKENWICSFSKKSIDHHKAVLIKKTGQIILKSFFESYIYNKKNSWEFSVGEGDFIDLQPGGTAFCSHSNVEKTLYREPLL</sequence>
<comment type="similarity">
    <text evidence="2 4">Belongs to the NOSIP family.</text>
</comment>
<keyword evidence="5" id="KW-0175">Coiled coil</keyword>
<protein>
    <recommendedName>
        <fullName evidence="6">Nitric oxide synthase-interacting protein zinc-finger domain-containing protein</fullName>
    </recommendedName>
</protein>
<dbReference type="InterPro" id="IPR016818">
    <property type="entry name" value="NOSIP"/>
</dbReference>
<dbReference type="OMA" id="LENVHEH"/>
<keyword evidence="3 4" id="KW-0539">Nucleus</keyword>
<evidence type="ECO:0000256" key="4">
    <source>
        <dbReference type="PIRNR" id="PIRNR023577"/>
    </source>
</evidence>
<evidence type="ECO:0000256" key="3">
    <source>
        <dbReference type="ARBA" id="ARBA00023242"/>
    </source>
</evidence>
<organism evidence="7 8">
    <name type="scientific">Plasmodium gallinaceum</name>
    <dbReference type="NCBI Taxonomy" id="5849"/>
    <lineage>
        <taxon>Eukaryota</taxon>
        <taxon>Sar</taxon>
        <taxon>Alveolata</taxon>
        <taxon>Apicomplexa</taxon>
        <taxon>Aconoidasida</taxon>
        <taxon>Haemosporida</taxon>
        <taxon>Plasmodiidae</taxon>
        <taxon>Plasmodium</taxon>
        <taxon>Plasmodium (Haemamoeba)</taxon>
    </lineage>
</organism>
<dbReference type="GeneID" id="39728920"/>
<name>A0A1J1GZQ9_PLAGA</name>
<proteinExistence type="inferred from homology"/>
<dbReference type="PANTHER" id="PTHR13063">
    <property type="entry name" value="ENOS INTERACTING PROTEIN"/>
    <property type="match status" value="1"/>
</dbReference>
<dbReference type="PIRSF" id="PIRSF023577">
    <property type="entry name" value="ENOS_interacting"/>
    <property type="match status" value="1"/>
</dbReference>
<accession>A0A1J1GZQ9</accession>
<comment type="caution">
    <text evidence="7">The sequence shown here is derived from an EMBL/GenBank/DDBJ whole genome shotgun (WGS) entry which is preliminary data.</text>
</comment>
<keyword evidence="8" id="KW-1185">Reference proteome</keyword>
<dbReference type="GO" id="GO:0061630">
    <property type="term" value="F:ubiquitin protein ligase activity"/>
    <property type="evidence" value="ECO:0007669"/>
    <property type="project" value="InterPro"/>
</dbReference>
<reference evidence="7" key="1">
    <citation type="submission" date="2015-04" db="EMBL/GenBank/DDBJ databases">
        <authorList>
            <consortium name="Pathogen Informatics"/>
        </authorList>
    </citation>
    <scope>NUCLEOTIDE SEQUENCE [LARGE SCALE GENOMIC DNA]</scope>
    <source>
        <strain evidence="7">8A</strain>
    </source>
</reference>
<dbReference type="PANTHER" id="PTHR13063:SF10">
    <property type="entry name" value="NITRIC OXIDE SYNTHASE-INTERACTING PROTEIN"/>
    <property type="match status" value="1"/>
</dbReference>